<proteinExistence type="predicted"/>
<organism evidence="3 4">
    <name type="scientific">Citricoccus nitrophenolicus</name>
    <dbReference type="NCBI Taxonomy" id="863575"/>
    <lineage>
        <taxon>Bacteria</taxon>
        <taxon>Bacillati</taxon>
        <taxon>Actinomycetota</taxon>
        <taxon>Actinomycetes</taxon>
        <taxon>Micrococcales</taxon>
        <taxon>Micrococcaceae</taxon>
        <taxon>Citricoccus</taxon>
    </lineage>
</organism>
<evidence type="ECO:0000259" key="2">
    <source>
        <dbReference type="Pfam" id="PF13400"/>
    </source>
</evidence>
<keyword evidence="1" id="KW-0812">Transmembrane</keyword>
<protein>
    <submittedName>
        <fullName evidence="3">Pilus assembly protein TadG-related protein</fullName>
    </submittedName>
</protein>
<dbReference type="InterPro" id="IPR028087">
    <property type="entry name" value="Tad_N"/>
</dbReference>
<evidence type="ECO:0000313" key="3">
    <source>
        <dbReference type="EMBL" id="MEO9246676.1"/>
    </source>
</evidence>
<keyword evidence="1" id="KW-0472">Membrane</keyword>
<dbReference type="Proteomes" id="UP001484097">
    <property type="component" value="Unassembled WGS sequence"/>
</dbReference>
<gene>
    <name evidence="3" type="ORF">ABDK96_03175</name>
</gene>
<keyword evidence="1" id="KW-1133">Transmembrane helix</keyword>
<dbReference type="RefSeq" id="WP_309808771.1">
    <property type="nucleotide sequence ID" value="NZ_JBDXMX010000001.1"/>
</dbReference>
<dbReference type="EMBL" id="JBDXMX010000001">
    <property type="protein sequence ID" value="MEO9246676.1"/>
    <property type="molecule type" value="Genomic_DNA"/>
</dbReference>
<dbReference type="Pfam" id="PF13400">
    <property type="entry name" value="Tad"/>
    <property type="match status" value="1"/>
</dbReference>
<reference evidence="3 4" key="1">
    <citation type="submission" date="2024-05" db="EMBL/GenBank/DDBJ databases">
        <authorList>
            <person name="Yi C."/>
        </authorList>
    </citation>
    <scope>NUCLEOTIDE SEQUENCE [LARGE SCALE GENOMIC DNA]</scope>
    <source>
        <strain evidence="3 4">XS13</strain>
    </source>
</reference>
<feature type="domain" description="Putative Flp pilus-assembly TadG-like N-terminal" evidence="2">
    <location>
        <begin position="16"/>
        <end position="62"/>
    </location>
</feature>
<evidence type="ECO:0000256" key="1">
    <source>
        <dbReference type="SAM" id="Phobius"/>
    </source>
</evidence>
<comment type="caution">
    <text evidence="3">The sequence shown here is derived from an EMBL/GenBank/DDBJ whole genome shotgun (WGS) entry which is preliminary data.</text>
</comment>
<accession>A0ABV0IET1</accession>
<keyword evidence="4" id="KW-1185">Reference proteome</keyword>
<sequence>MSREPEGRTKDANDEGQTTVLVVGLSVICLLLATVILAVTTVNLEARKLLSAADGATLAAADSFTIAVEEGAESGNVPILDDGAAAEAVAGYLAAAGAHGRFEGLKVESVSVGDGGQTVDVVLTATARPPVVNWIVPQGVTVVASSSSRTALTR</sequence>
<feature type="transmembrane region" description="Helical" evidence="1">
    <location>
        <begin position="20"/>
        <end position="42"/>
    </location>
</feature>
<evidence type="ECO:0000313" key="4">
    <source>
        <dbReference type="Proteomes" id="UP001484097"/>
    </source>
</evidence>
<name>A0ABV0IET1_9MICC</name>